<dbReference type="Gene3D" id="3.40.1190.20">
    <property type="match status" value="1"/>
</dbReference>
<evidence type="ECO:0000256" key="5">
    <source>
        <dbReference type="ARBA" id="ARBA00022840"/>
    </source>
</evidence>
<evidence type="ECO:0000256" key="1">
    <source>
        <dbReference type="ARBA" id="ARBA00010688"/>
    </source>
</evidence>
<feature type="domain" description="Carbohydrate kinase PfkB" evidence="7">
    <location>
        <begin position="29"/>
        <end position="297"/>
    </location>
</feature>
<evidence type="ECO:0000256" key="4">
    <source>
        <dbReference type="ARBA" id="ARBA00022777"/>
    </source>
</evidence>
<keyword evidence="5" id="KW-0067">ATP-binding</keyword>
<dbReference type="PANTHER" id="PTHR46566">
    <property type="entry name" value="1-PHOSPHOFRUCTOKINASE-RELATED"/>
    <property type="match status" value="1"/>
</dbReference>
<dbReference type="InterPro" id="IPR017583">
    <property type="entry name" value="Tagatose/fructose_Pkinase"/>
</dbReference>
<evidence type="ECO:0000256" key="3">
    <source>
        <dbReference type="ARBA" id="ARBA00022741"/>
    </source>
</evidence>
<dbReference type="Pfam" id="PF00294">
    <property type="entry name" value="PfkB"/>
    <property type="match status" value="1"/>
</dbReference>
<dbReference type="NCBIfam" id="TIGR03168">
    <property type="entry name" value="1-PFK"/>
    <property type="match status" value="1"/>
</dbReference>
<proteinExistence type="inferred from homology"/>
<reference evidence="8 9" key="1">
    <citation type="submission" date="2024-07" db="EMBL/GenBank/DDBJ databases">
        <title>The genome sequence of type strain Sediminicola luteus GDMCC 1.2596T.</title>
        <authorList>
            <person name="Liu Y."/>
        </authorList>
    </citation>
    <scope>NUCLEOTIDE SEQUENCE [LARGE SCALE GENOMIC DNA]</scope>
    <source>
        <strain evidence="8 9">GDMCC 1.2596</strain>
    </source>
</reference>
<comment type="similarity">
    <text evidence="1">Belongs to the carbohydrate kinase PfkB family.</text>
</comment>
<dbReference type="InterPro" id="IPR002173">
    <property type="entry name" value="Carboh/pur_kinase_PfkB_CS"/>
</dbReference>
<evidence type="ECO:0000256" key="6">
    <source>
        <dbReference type="PIRNR" id="PIRNR000535"/>
    </source>
</evidence>
<comment type="caution">
    <text evidence="8">The sequence shown here is derived from an EMBL/GenBank/DDBJ whole genome shotgun (WGS) entry which is preliminary data.</text>
</comment>
<evidence type="ECO:0000313" key="9">
    <source>
        <dbReference type="Proteomes" id="UP001549773"/>
    </source>
</evidence>
<dbReference type="CDD" id="cd01164">
    <property type="entry name" value="FruK_PfkB_like"/>
    <property type="match status" value="1"/>
</dbReference>
<evidence type="ECO:0000313" key="8">
    <source>
        <dbReference type="EMBL" id="MET7030382.1"/>
    </source>
</evidence>
<keyword evidence="3" id="KW-0547">Nucleotide-binding</keyword>
<protein>
    <submittedName>
        <fullName evidence="8">1-phosphofructokinase family hexose kinase</fullName>
    </submittedName>
</protein>
<dbReference type="InterPro" id="IPR029056">
    <property type="entry name" value="Ribokinase-like"/>
</dbReference>
<dbReference type="PROSITE" id="PS00584">
    <property type="entry name" value="PFKB_KINASES_2"/>
    <property type="match status" value="1"/>
</dbReference>
<organism evidence="8 9">
    <name type="scientific">Sediminicola luteus</name>
    <dbReference type="NCBI Taxonomy" id="319238"/>
    <lineage>
        <taxon>Bacteria</taxon>
        <taxon>Pseudomonadati</taxon>
        <taxon>Bacteroidota</taxon>
        <taxon>Flavobacteriia</taxon>
        <taxon>Flavobacteriales</taxon>
        <taxon>Flavobacteriaceae</taxon>
        <taxon>Sediminicola</taxon>
    </lineage>
</organism>
<dbReference type="EMBL" id="JBEWYP010000008">
    <property type="protein sequence ID" value="MET7030382.1"/>
    <property type="molecule type" value="Genomic_DNA"/>
</dbReference>
<dbReference type="PIRSF" id="PIRSF000535">
    <property type="entry name" value="1PFK/6PFK/LacC"/>
    <property type="match status" value="1"/>
</dbReference>
<accession>A0ABV2TYM4</accession>
<dbReference type="RefSeq" id="WP_354619179.1">
    <property type="nucleotide sequence ID" value="NZ_JBEWYP010000008.1"/>
</dbReference>
<dbReference type="SUPFAM" id="SSF53613">
    <property type="entry name" value="Ribokinase-like"/>
    <property type="match status" value="1"/>
</dbReference>
<evidence type="ECO:0000256" key="2">
    <source>
        <dbReference type="ARBA" id="ARBA00022679"/>
    </source>
</evidence>
<keyword evidence="2 6" id="KW-0808">Transferase</keyword>
<gene>
    <name evidence="8" type="ORF">ABXZ32_13320</name>
</gene>
<dbReference type="PANTHER" id="PTHR46566:SF2">
    <property type="entry name" value="ATP-DEPENDENT 6-PHOSPHOFRUCTOKINASE ISOZYME 2"/>
    <property type="match status" value="1"/>
</dbReference>
<dbReference type="PROSITE" id="PS00583">
    <property type="entry name" value="PFKB_KINASES_1"/>
    <property type="match status" value="1"/>
</dbReference>
<keyword evidence="4" id="KW-0418">Kinase</keyword>
<keyword evidence="9" id="KW-1185">Reference proteome</keyword>
<dbReference type="Proteomes" id="UP001549773">
    <property type="component" value="Unassembled WGS sequence"/>
</dbReference>
<evidence type="ECO:0000259" key="7">
    <source>
        <dbReference type="Pfam" id="PF00294"/>
    </source>
</evidence>
<dbReference type="InterPro" id="IPR011611">
    <property type="entry name" value="PfkB_dom"/>
</dbReference>
<sequence>MKRIFTLTINPALDKSTSVAGVLPFKKLRCQVPKYEPGGGGINVSRAIKKLGGSSVAIYLSGGPTGEHMKELLTKEGIAQKTLVIEEWTRENLAVTDTTNEQQFRFGMPGPKVQDTEWQQVLKDLPLLLNEGDYLVASGSLSPNIPVDFYARVAKIALEKKAKMILDTSGEALEIGAKAGVFLLKPNLGELSSLCGVSRITTQNLETLALKFIKEHNCTVLVVSMGPKGAMLVTSKGSEHIPAPTVQHVSSIGAGDSMVGGMVLRLASGDSLGDMVRYGVACGTAATMTPGTQLCQKEDVDKLYQWLTQQKTFN</sequence>
<name>A0ABV2TYM4_9FLAO</name>